<feature type="transmembrane region" description="Helical" evidence="1">
    <location>
        <begin position="6"/>
        <end position="24"/>
    </location>
</feature>
<dbReference type="GO" id="GO:0005737">
    <property type="term" value="C:cytoplasm"/>
    <property type="evidence" value="ECO:0007669"/>
    <property type="project" value="TreeGrafter"/>
</dbReference>
<dbReference type="PANTHER" id="PTHR48079">
    <property type="entry name" value="PROTEIN YEEZ"/>
    <property type="match status" value="1"/>
</dbReference>
<dbReference type="InParanoid" id="A0A165MHU4"/>
<dbReference type="EMBL" id="KV425911">
    <property type="protein sequence ID" value="KZV99287.1"/>
    <property type="molecule type" value="Genomic_DNA"/>
</dbReference>
<evidence type="ECO:0000259" key="2">
    <source>
        <dbReference type="Pfam" id="PF01370"/>
    </source>
</evidence>
<dbReference type="InterPro" id="IPR051783">
    <property type="entry name" value="NAD(P)-dependent_oxidoreduct"/>
</dbReference>
<dbReference type="InterPro" id="IPR036291">
    <property type="entry name" value="NAD(P)-bd_dom_sf"/>
</dbReference>
<dbReference type="SUPFAM" id="SSF51735">
    <property type="entry name" value="NAD(P)-binding Rossmann-fold domains"/>
    <property type="match status" value="1"/>
</dbReference>
<evidence type="ECO:0000313" key="3">
    <source>
        <dbReference type="EMBL" id="KZV99287.1"/>
    </source>
</evidence>
<protein>
    <submittedName>
        <fullName evidence="3">NAD(P)-binding protein</fullName>
    </submittedName>
</protein>
<dbReference type="FunCoup" id="A0A165MHU4">
    <property type="interactions" value="26"/>
</dbReference>
<dbReference type="STRING" id="1314781.A0A165MHU4"/>
<evidence type="ECO:0000313" key="4">
    <source>
        <dbReference type="Proteomes" id="UP000077266"/>
    </source>
</evidence>
<dbReference type="AlphaFoldDB" id="A0A165MHU4"/>
<dbReference type="InterPro" id="IPR001509">
    <property type="entry name" value="Epimerase_deHydtase"/>
</dbReference>
<sequence length="337" mass="36013">MSYPSTFSILVIGASGYLGGTILVELRKKYPGNIITALVRSSANDDAIRAAGVNDIVHADLKDHAAVKDAAKGADVVFNAADADNLELAKAVVDGLSERTRATGRRATLIHTSGTSELWDDAEGYADPNGRDAVEDDIASVAPTALHRNVDDLIFEADRAGHLLGYIVAPSGIWGPGSGPVKRTSIISGAYFGLAQAFKRGIVIGDGSNNMPTVHINDAVSLYLLLLERGLAGKDLTASPFAKFYIASTYEQQSKDVLQAIANFFHKKGLYQSTQLESLSVAEATKLHPWAFVLARGTLIKAERGRAVGWKPVHVESIVPHIDELLEPAFLQAQQQA</sequence>
<dbReference type="PANTHER" id="PTHR48079:SF6">
    <property type="entry name" value="NAD(P)-BINDING DOMAIN-CONTAINING PROTEIN-RELATED"/>
    <property type="match status" value="1"/>
</dbReference>
<gene>
    <name evidence="3" type="ORF">EXIGLDRAFT_831620</name>
</gene>
<evidence type="ECO:0000256" key="1">
    <source>
        <dbReference type="SAM" id="Phobius"/>
    </source>
</evidence>
<dbReference type="Proteomes" id="UP000077266">
    <property type="component" value="Unassembled WGS sequence"/>
</dbReference>
<dbReference type="Gene3D" id="3.40.50.720">
    <property type="entry name" value="NAD(P)-binding Rossmann-like Domain"/>
    <property type="match status" value="1"/>
</dbReference>
<reference evidence="3 4" key="1">
    <citation type="journal article" date="2016" name="Mol. Biol. Evol.">
        <title>Comparative Genomics of Early-Diverging Mushroom-Forming Fungi Provides Insights into the Origins of Lignocellulose Decay Capabilities.</title>
        <authorList>
            <person name="Nagy L.G."/>
            <person name="Riley R."/>
            <person name="Tritt A."/>
            <person name="Adam C."/>
            <person name="Daum C."/>
            <person name="Floudas D."/>
            <person name="Sun H."/>
            <person name="Yadav J.S."/>
            <person name="Pangilinan J."/>
            <person name="Larsson K.H."/>
            <person name="Matsuura K."/>
            <person name="Barry K."/>
            <person name="Labutti K."/>
            <person name="Kuo R."/>
            <person name="Ohm R.A."/>
            <person name="Bhattacharya S.S."/>
            <person name="Shirouzu T."/>
            <person name="Yoshinaga Y."/>
            <person name="Martin F.M."/>
            <person name="Grigoriev I.V."/>
            <person name="Hibbett D.S."/>
        </authorList>
    </citation>
    <scope>NUCLEOTIDE SEQUENCE [LARGE SCALE GENOMIC DNA]</scope>
    <source>
        <strain evidence="3 4">HHB12029</strain>
    </source>
</reference>
<keyword evidence="1" id="KW-1133">Transmembrane helix</keyword>
<accession>A0A165MHU4</accession>
<name>A0A165MHU4_EXIGL</name>
<keyword evidence="1" id="KW-0472">Membrane</keyword>
<dbReference type="GO" id="GO:0004029">
    <property type="term" value="F:aldehyde dehydrogenase (NAD+) activity"/>
    <property type="evidence" value="ECO:0007669"/>
    <property type="project" value="TreeGrafter"/>
</dbReference>
<proteinExistence type="predicted"/>
<keyword evidence="1" id="KW-0812">Transmembrane</keyword>
<keyword evidence="4" id="KW-1185">Reference proteome</keyword>
<organism evidence="3 4">
    <name type="scientific">Exidia glandulosa HHB12029</name>
    <dbReference type="NCBI Taxonomy" id="1314781"/>
    <lineage>
        <taxon>Eukaryota</taxon>
        <taxon>Fungi</taxon>
        <taxon>Dikarya</taxon>
        <taxon>Basidiomycota</taxon>
        <taxon>Agaricomycotina</taxon>
        <taxon>Agaricomycetes</taxon>
        <taxon>Auriculariales</taxon>
        <taxon>Exidiaceae</taxon>
        <taxon>Exidia</taxon>
    </lineage>
</organism>
<dbReference type="Pfam" id="PF01370">
    <property type="entry name" value="Epimerase"/>
    <property type="match status" value="1"/>
</dbReference>
<dbReference type="OrthoDB" id="2130169at2759"/>
<feature type="domain" description="NAD-dependent epimerase/dehydratase" evidence="2">
    <location>
        <begin position="9"/>
        <end position="233"/>
    </location>
</feature>